<feature type="domain" description="4Fe-4S ferredoxin-type" evidence="4">
    <location>
        <begin position="39"/>
        <end position="68"/>
    </location>
</feature>
<dbReference type="GO" id="GO:0046872">
    <property type="term" value="F:metal ion binding"/>
    <property type="evidence" value="ECO:0007669"/>
    <property type="project" value="UniProtKB-KW"/>
</dbReference>
<dbReference type="Pfam" id="PF12838">
    <property type="entry name" value="Fer4_7"/>
    <property type="match status" value="1"/>
</dbReference>
<sequence length="75" mass="8068">MRAAIGERCLAAKQIECRICGDYCLAGAIRFVPRVGRVPLPVVDTTRCTGCAACFAPCPRQAIPIGDIDESDERT</sequence>
<keyword evidence="2" id="KW-0408">Iron</keyword>
<dbReference type="SUPFAM" id="SSF54862">
    <property type="entry name" value="4Fe-4S ferredoxins"/>
    <property type="match status" value="1"/>
</dbReference>
<evidence type="ECO:0000313" key="5">
    <source>
        <dbReference type="EMBL" id="RDE49921.1"/>
    </source>
</evidence>
<keyword evidence="3" id="KW-0411">Iron-sulfur</keyword>
<name>A0A369XIH6_9PROT</name>
<dbReference type="Proteomes" id="UP000253831">
    <property type="component" value="Unassembled WGS sequence"/>
</dbReference>
<reference evidence="5 6" key="1">
    <citation type="submission" date="2018-05" db="EMBL/GenBank/DDBJ databases">
        <title>Integrated omic analyses show evidence that a Ca. Accumulibacter phosphatis strain performs denitrification under micro-aerobic conditions.</title>
        <authorList>
            <person name="Camejo P.Y."/>
            <person name="Katherine M.D."/>
            <person name="Daniel N.R."/>
        </authorList>
    </citation>
    <scope>NUCLEOTIDE SEQUENCE [LARGE SCALE GENOMIC DNA]</scope>
    <source>
        <strain evidence="5">UW-LDO-IC</strain>
    </source>
</reference>
<organism evidence="5 6">
    <name type="scientific">Candidatus Accumulibacter meliphilus</name>
    <dbReference type="NCBI Taxonomy" id="2211374"/>
    <lineage>
        <taxon>Bacteria</taxon>
        <taxon>Pseudomonadati</taxon>
        <taxon>Pseudomonadota</taxon>
        <taxon>Betaproteobacteria</taxon>
        <taxon>Candidatus Accumulibacter</taxon>
    </lineage>
</organism>
<dbReference type="GO" id="GO:0051536">
    <property type="term" value="F:iron-sulfur cluster binding"/>
    <property type="evidence" value="ECO:0007669"/>
    <property type="project" value="UniProtKB-KW"/>
</dbReference>
<proteinExistence type="predicted"/>
<protein>
    <submittedName>
        <fullName evidence="5">4Fe-4S dicluster domain-containing protein</fullName>
    </submittedName>
</protein>
<keyword evidence="1" id="KW-0479">Metal-binding</keyword>
<evidence type="ECO:0000259" key="4">
    <source>
        <dbReference type="PROSITE" id="PS51379"/>
    </source>
</evidence>
<evidence type="ECO:0000256" key="2">
    <source>
        <dbReference type="ARBA" id="ARBA00023004"/>
    </source>
</evidence>
<dbReference type="Gene3D" id="3.30.70.20">
    <property type="match status" value="1"/>
</dbReference>
<gene>
    <name evidence="5" type="ORF">DVS81_13765</name>
</gene>
<dbReference type="InterPro" id="IPR017900">
    <property type="entry name" value="4Fe4S_Fe_S_CS"/>
</dbReference>
<dbReference type="AlphaFoldDB" id="A0A369XIH6"/>
<dbReference type="InterPro" id="IPR017896">
    <property type="entry name" value="4Fe4S_Fe-S-bd"/>
</dbReference>
<dbReference type="PROSITE" id="PS00198">
    <property type="entry name" value="4FE4S_FER_1"/>
    <property type="match status" value="1"/>
</dbReference>
<dbReference type="EMBL" id="QPGA01000029">
    <property type="protein sequence ID" value="RDE49921.1"/>
    <property type="molecule type" value="Genomic_DNA"/>
</dbReference>
<accession>A0A369XIH6</accession>
<dbReference type="PROSITE" id="PS51379">
    <property type="entry name" value="4FE4S_FER_2"/>
    <property type="match status" value="1"/>
</dbReference>
<evidence type="ECO:0000313" key="6">
    <source>
        <dbReference type="Proteomes" id="UP000253831"/>
    </source>
</evidence>
<evidence type="ECO:0000256" key="1">
    <source>
        <dbReference type="ARBA" id="ARBA00022723"/>
    </source>
</evidence>
<comment type="caution">
    <text evidence="5">The sequence shown here is derived from an EMBL/GenBank/DDBJ whole genome shotgun (WGS) entry which is preliminary data.</text>
</comment>
<evidence type="ECO:0000256" key="3">
    <source>
        <dbReference type="ARBA" id="ARBA00023014"/>
    </source>
</evidence>